<name>A0ACB8T6E4_9AGAM</name>
<reference evidence="1" key="2">
    <citation type="journal article" date="2022" name="New Phytol.">
        <title>Evolutionary transition to the ectomycorrhizal habit in the genomes of a hyperdiverse lineage of mushroom-forming fungi.</title>
        <authorList>
            <person name="Looney B."/>
            <person name="Miyauchi S."/>
            <person name="Morin E."/>
            <person name="Drula E."/>
            <person name="Courty P.E."/>
            <person name="Kohler A."/>
            <person name="Kuo A."/>
            <person name="LaButti K."/>
            <person name="Pangilinan J."/>
            <person name="Lipzen A."/>
            <person name="Riley R."/>
            <person name="Andreopoulos W."/>
            <person name="He G."/>
            <person name="Johnson J."/>
            <person name="Nolan M."/>
            <person name="Tritt A."/>
            <person name="Barry K.W."/>
            <person name="Grigoriev I.V."/>
            <person name="Nagy L.G."/>
            <person name="Hibbett D."/>
            <person name="Henrissat B."/>
            <person name="Matheny P.B."/>
            <person name="Labbe J."/>
            <person name="Martin F.M."/>
        </authorList>
    </citation>
    <scope>NUCLEOTIDE SEQUENCE</scope>
    <source>
        <strain evidence="1">HHB10654</strain>
    </source>
</reference>
<gene>
    <name evidence="1" type="ORF">BV25DRAFT_1914696</name>
</gene>
<protein>
    <submittedName>
        <fullName evidence="1">Acid protease</fullName>
    </submittedName>
</protein>
<reference evidence="1" key="1">
    <citation type="submission" date="2021-03" db="EMBL/GenBank/DDBJ databases">
        <authorList>
            <consortium name="DOE Joint Genome Institute"/>
            <person name="Ahrendt S."/>
            <person name="Looney B.P."/>
            <person name="Miyauchi S."/>
            <person name="Morin E."/>
            <person name="Drula E."/>
            <person name="Courty P.E."/>
            <person name="Chicoki N."/>
            <person name="Fauchery L."/>
            <person name="Kohler A."/>
            <person name="Kuo A."/>
            <person name="Labutti K."/>
            <person name="Pangilinan J."/>
            <person name="Lipzen A."/>
            <person name="Riley R."/>
            <person name="Andreopoulos W."/>
            <person name="He G."/>
            <person name="Johnson J."/>
            <person name="Barry K.W."/>
            <person name="Grigoriev I.V."/>
            <person name="Nagy L."/>
            <person name="Hibbett D."/>
            <person name="Henrissat B."/>
            <person name="Matheny P.B."/>
            <person name="Labbe J."/>
            <person name="Martin F."/>
        </authorList>
    </citation>
    <scope>NUCLEOTIDE SEQUENCE</scope>
    <source>
        <strain evidence="1">HHB10654</strain>
    </source>
</reference>
<keyword evidence="1" id="KW-0645">Protease</keyword>
<sequence length="417" mass="43786">MRFPTEFVLAALPVLSAAVPLAVPARSGISIPISKRSDLRHPDGSVDTHALRASVARSVAKFHVGFSAFHQNTGSAHPLASSAEIPLKRATQVGSALVDSGNDLWYGHISVGTPARDFLVDFDTGSSDLFLPGSNCGSSCEGHAVYNPSASSTSKDRGATFSLAYGDGSTVSGEQYTDVVSIGPLTAVGQTLGAASTYSTGFSSADFPADGLLGMGFQSISVYNSTPFFQTLMSQRTIFDPVFGFKLGDSGSELFLGGVNSGLFKGPLTYVNVTTEGYWQTEFTSMSINGRTLLFEHNTAAIIDTGTTLILGDELGVATVYAGIPGAFPAPQYGQGLYTIPCDFKTPISMTFGGQAFAISPDTFNMGQVSEGSKRCIGGLAVETSFESFWIVGDVFLRNVYTAFDVGNARIGFANLI</sequence>
<proteinExistence type="predicted"/>
<organism evidence="1 2">
    <name type="scientific">Artomyces pyxidatus</name>
    <dbReference type="NCBI Taxonomy" id="48021"/>
    <lineage>
        <taxon>Eukaryota</taxon>
        <taxon>Fungi</taxon>
        <taxon>Dikarya</taxon>
        <taxon>Basidiomycota</taxon>
        <taxon>Agaricomycotina</taxon>
        <taxon>Agaricomycetes</taxon>
        <taxon>Russulales</taxon>
        <taxon>Auriscalpiaceae</taxon>
        <taxon>Artomyces</taxon>
    </lineage>
</organism>
<evidence type="ECO:0000313" key="2">
    <source>
        <dbReference type="Proteomes" id="UP000814140"/>
    </source>
</evidence>
<keyword evidence="1" id="KW-0378">Hydrolase</keyword>
<comment type="caution">
    <text evidence="1">The sequence shown here is derived from an EMBL/GenBank/DDBJ whole genome shotgun (WGS) entry which is preliminary data.</text>
</comment>
<dbReference type="Proteomes" id="UP000814140">
    <property type="component" value="Unassembled WGS sequence"/>
</dbReference>
<accession>A0ACB8T6E4</accession>
<keyword evidence="2" id="KW-1185">Reference proteome</keyword>
<evidence type="ECO:0000313" key="1">
    <source>
        <dbReference type="EMBL" id="KAI0064042.1"/>
    </source>
</evidence>
<dbReference type="EMBL" id="MU277200">
    <property type="protein sequence ID" value="KAI0064042.1"/>
    <property type="molecule type" value="Genomic_DNA"/>
</dbReference>